<dbReference type="PANTHER" id="PTHR48081">
    <property type="entry name" value="AB HYDROLASE SUPERFAMILY PROTEIN C4A8.06C"/>
    <property type="match status" value="1"/>
</dbReference>
<sequence length="312" mass="33015">MPLDPQVAALLEKMRAAGAAPIGALPMEETRAAARGLIAWQAAPPAVDRVQDLRIPASDADIPVRAYTPLGAAAAPPILVFSHGGGWFRGTLDIFDTPCRQLANATGCLVVSVDYRLAPEHKFPLPLNDCWEVTQWIAAHGADLGGDPSRLIVAGDSSGGNLAAAVARRTRDAGGPPIAAQLLIYPVTNCAFDTPSYTEFAQGYSLTRASMETCWDYYLSDPADAASPDASPLRAPDFTSLPPAVILTAEYDPLRDDGEQYADKLQSAGVPVHRKRLPGLIHGALHMTGIVDASKQIYEEAGEGLRVLLGGK</sequence>
<dbReference type="AlphaFoldDB" id="A0A402D1S2"/>
<dbReference type="FunFam" id="3.40.50.1820:FF:000089">
    <property type="entry name" value="Alpha/beta hydrolase"/>
    <property type="match status" value="1"/>
</dbReference>
<dbReference type="Gene3D" id="3.40.50.1820">
    <property type="entry name" value="alpha/beta hydrolase"/>
    <property type="match status" value="1"/>
</dbReference>
<keyword evidence="5" id="KW-1185">Reference proteome</keyword>
<dbReference type="PROSITE" id="PS01174">
    <property type="entry name" value="LIPASE_GDXG_SER"/>
    <property type="match status" value="1"/>
</dbReference>
<evidence type="ECO:0000256" key="2">
    <source>
        <dbReference type="ARBA" id="ARBA00022801"/>
    </source>
</evidence>
<gene>
    <name evidence="4" type="ORF">CCAX7_007240</name>
</gene>
<dbReference type="InterPro" id="IPR013094">
    <property type="entry name" value="AB_hydrolase_3"/>
</dbReference>
<accession>A0A402D1S2</accession>
<dbReference type="InterPro" id="IPR033140">
    <property type="entry name" value="Lipase_GDXG_put_SER_AS"/>
</dbReference>
<dbReference type="Pfam" id="PF07859">
    <property type="entry name" value="Abhydrolase_3"/>
    <property type="match status" value="1"/>
</dbReference>
<dbReference type="Proteomes" id="UP000287394">
    <property type="component" value="Chromosome"/>
</dbReference>
<feature type="domain" description="Alpha/beta hydrolase fold-3" evidence="3">
    <location>
        <begin position="79"/>
        <end position="284"/>
    </location>
</feature>
<dbReference type="GO" id="GO:0016787">
    <property type="term" value="F:hydrolase activity"/>
    <property type="evidence" value="ECO:0007669"/>
    <property type="project" value="UniProtKB-KW"/>
</dbReference>
<dbReference type="PANTHER" id="PTHR48081:SF8">
    <property type="entry name" value="ALPHA_BETA HYDROLASE FOLD-3 DOMAIN-CONTAINING PROTEIN-RELATED"/>
    <property type="match status" value="1"/>
</dbReference>
<comment type="similarity">
    <text evidence="1">Belongs to the 'GDXG' lipolytic enzyme family.</text>
</comment>
<proteinExistence type="inferred from homology"/>
<name>A0A402D1S2_9BACT</name>
<evidence type="ECO:0000313" key="5">
    <source>
        <dbReference type="Proteomes" id="UP000287394"/>
    </source>
</evidence>
<organism evidence="4 5">
    <name type="scientific">Capsulimonas corticalis</name>
    <dbReference type="NCBI Taxonomy" id="2219043"/>
    <lineage>
        <taxon>Bacteria</taxon>
        <taxon>Bacillati</taxon>
        <taxon>Armatimonadota</taxon>
        <taxon>Armatimonadia</taxon>
        <taxon>Capsulimonadales</taxon>
        <taxon>Capsulimonadaceae</taxon>
        <taxon>Capsulimonas</taxon>
    </lineage>
</organism>
<dbReference type="OrthoDB" id="24847at2"/>
<dbReference type="SUPFAM" id="SSF53474">
    <property type="entry name" value="alpha/beta-Hydrolases"/>
    <property type="match status" value="1"/>
</dbReference>
<dbReference type="InterPro" id="IPR029058">
    <property type="entry name" value="AB_hydrolase_fold"/>
</dbReference>
<evidence type="ECO:0000259" key="3">
    <source>
        <dbReference type="Pfam" id="PF07859"/>
    </source>
</evidence>
<evidence type="ECO:0000256" key="1">
    <source>
        <dbReference type="ARBA" id="ARBA00010515"/>
    </source>
</evidence>
<dbReference type="EMBL" id="AP025739">
    <property type="protein sequence ID" value="BDI28673.1"/>
    <property type="molecule type" value="Genomic_DNA"/>
</dbReference>
<reference evidence="4 5" key="1">
    <citation type="journal article" date="2019" name="Int. J. Syst. Evol. Microbiol.">
        <title>Capsulimonas corticalis gen. nov., sp. nov., an aerobic capsulated bacterium, of a novel bacterial order, Capsulimonadales ord. nov., of the class Armatimonadia of the phylum Armatimonadetes.</title>
        <authorList>
            <person name="Li J."/>
            <person name="Kudo C."/>
            <person name="Tonouchi A."/>
        </authorList>
    </citation>
    <scope>NUCLEOTIDE SEQUENCE [LARGE SCALE GENOMIC DNA]</scope>
    <source>
        <strain evidence="4 5">AX-7</strain>
    </source>
</reference>
<dbReference type="RefSeq" id="WP_119323428.1">
    <property type="nucleotide sequence ID" value="NZ_AP025739.1"/>
</dbReference>
<keyword evidence="2" id="KW-0378">Hydrolase</keyword>
<dbReference type="FunCoup" id="A0A402D1S2">
    <property type="interactions" value="47"/>
</dbReference>
<protein>
    <submittedName>
        <fullName evidence="4">Lipase/esterase</fullName>
    </submittedName>
</protein>
<dbReference type="InterPro" id="IPR050300">
    <property type="entry name" value="GDXG_lipolytic_enzyme"/>
</dbReference>
<dbReference type="KEGG" id="ccot:CCAX7_007240"/>
<evidence type="ECO:0000313" key="4">
    <source>
        <dbReference type="EMBL" id="BDI28673.1"/>
    </source>
</evidence>